<dbReference type="EMBL" id="BAAARW010000026">
    <property type="protein sequence ID" value="GAA2442109.1"/>
    <property type="molecule type" value="Genomic_DNA"/>
</dbReference>
<dbReference type="Proteomes" id="UP001501231">
    <property type="component" value="Unassembled WGS sequence"/>
</dbReference>
<evidence type="ECO:0000313" key="2">
    <source>
        <dbReference type="Proteomes" id="UP001501231"/>
    </source>
</evidence>
<accession>A0ABN3JZ86</accession>
<protein>
    <submittedName>
        <fullName evidence="1">Uncharacterized protein</fullName>
    </submittedName>
</protein>
<organism evidence="1 2">
    <name type="scientific">Actinomadura vinacea</name>
    <dbReference type="NCBI Taxonomy" id="115336"/>
    <lineage>
        <taxon>Bacteria</taxon>
        <taxon>Bacillati</taxon>
        <taxon>Actinomycetota</taxon>
        <taxon>Actinomycetes</taxon>
        <taxon>Streptosporangiales</taxon>
        <taxon>Thermomonosporaceae</taxon>
        <taxon>Actinomadura</taxon>
    </lineage>
</organism>
<name>A0ABN3JZ86_9ACTN</name>
<evidence type="ECO:0000313" key="1">
    <source>
        <dbReference type="EMBL" id="GAA2442109.1"/>
    </source>
</evidence>
<comment type="caution">
    <text evidence="1">The sequence shown here is derived from an EMBL/GenBank/DDBJ whole genome shotgun (WGS) entry which is preliminary data.</text>
</comment>
<keyword evidence="2" id="KW-1185">Reference proteome</keyword>
<proteinExistence type="predicted"/>
<gene>
    <name evidence="1" type="ORF">GCM10010191_68030</name>
</gene>
<sequence>MVVCMCAGLRRDATGNDAGDTATALVAWGNAWLTGHVGLDEGVDAVEKIAGPQIVSGVTFAVAGSGAAPPGEVQLRSGLGDLRVHGLSGLRLALPAPGDPLGLTGPPGFNRAAIDAGAAVIAVLPDRTVGLVPAEDRRGSSYVGVRWEAHDTAPGTPDVPALPDADRQLTLAMREATEVLLTVDDVAGVPPEITDTLADLRDPDRGDHPLAPGYPQRAHRVAALAGRLALVVELARSMDDQGLTADQMRRRAEALRLLDRAVRRARVAACNSAFDPVP</sequence>
<reference evidence="1 2" key="1">
    <citation type="journal article" date="2019" name="Int. J. Syst. Evol. Microbiol.">
        <title>The Global Catalogue of Microorganisms (GCM) 10K type strain sequencing project: providing services to taxonomists for standard genome sequencing and annotation.</title>
        <authorList>
            <consortium name="The Broad Institute Genomics Platform"/>
            <consortium name="The Broad Institute Genome Sequencing Center for Infectious Disease"/>
            <person name="Wu L."/>
            <person name="Ma J."/>
        </authorList>
    </citation>
    <scope>NUCLEOTIDE SEQUENCE [LARGE SCALE GENOMIC DNA]</scope>
    <source>
        <strain evidence="1 2">JCM 3325</strain>
    </source>
</reference>